<dbReference type="PANTHER" id="PTHR10173:SF52">
    <property type="entry name" value="METHIONINE-R-SULFOXIDE REDUCTASE B1"/>
    <property type="match status" value="1"/>
</dbReference>
<dbReference type="NCBIfam" id="TIGR00357">
    <property type="entry name" value="peptide-methionine (R)-S-oxide reductase MsrB"/>
    <property type="match status" value="1"/>
</dbReference>
<reference evidence="5 6" key="1">
    <citation type="submission" date="2017-08" db="EMBL/GenBank/DDBJ databases">
        <title>Mechanisms for carbon and nitrogen cycling indicate functional differentiation within the Candidate Phyla Radiation.</title>
        <authorList>
            <person name="Danczak R.E."/>
            <person name="Johnston M.D."/>
            <person name="Kenah C."/>
            <person name="Slattery M."/>
            <person name="Wrighton K.C."/>
            <person name="Wilkins M.J."/>
        </authorList>
    </citation>
    <scope>NUCLEOTIDE SEQUENCE [LARGE SCALE GENOMIC DNA]</scope>
    <source>
        <strain evidence="5">Gr01-1014_85</strain>
    </source>
</reference>
<dbReference type="AlphaFoldDB" id="A0A554JDN7"/>
<gene>
    <name evidence="5" type="ORF">CEO22_101</name>
</gene>
<dbReference type="PANTHER" id="PTHR10173">
    <property type="entry name" value="METHIONINE SULFOXIDE REDUCTASE"/>
    <property type="match status" value="1"/>
</dbReference>
<dbReference type="GO" id="GO:0005737">
    <property type="term" value="C:cytoplasm"/>
    <property type="evidence" value="ECO:0007669"/>
    <property type="project" value="TreeGrafter"/>
</dbReference>
<dbReference type="Pfam" id="PF01641">
    <property type="entry name" value="SelR"/>
    <property type="match status" value="1"/>
</dbReference>
<proteinExistence type="predicted"/>
<keyword evidence="2" id="KW-0560">Oxidoreductase</keyword>
<feature type="domain" description="MsrB" evidence="4">
    <location>
        <begin position="4"/>
        <end position="127"/>
    </location>
</feature>
<sequence>MKTDQEWQQELTPEQYQVLRQKATELPGSGHYYLTKDPGEYRCAGCGLLLFSSDNKYDSGSGWPAFDRPADPESIKAITDDSHGLIRTEITCRRCGGHLGHVFTDGPTETTGLRYCINSRALNFKPKD</sequence>
<evidence type="ECO:0000256" key="2">
    <source>
        <dbReference type="ARBA" id="ARBA00023002"/>
    </source>
</evidence>
<dbReference type="GO" id="GO:0030091">
    <property type="term" value="P:protein repair"/>
    <property type="evidence" value="ECO:0007669"/>
    <property type="project" value="InterPro"/>
</dbReference>
<organism evidence="5 6">
    <name type="scientific">Candidatus Berkelbacteria bacterium Gr01-1014_85</name>
    <dbReference type="NCBI Taxonomy" id="2017150"/>
    <lineage>
        <taxon>Bacteria</taxon>
        <taxon>Candidatus Berkelbacteria</taxon>
    </lineage>
</organism>
<evidence type="ECO:0000313" key="5">
    <source>
        <dbReference type="EMBL" id="TSC66414.1"/>
    </source>
</evidence>
<dbReference type="GO" id="GO:0006979">
    <property type="term" value="P:response to oxidative stress"/>
    <property type="evidence" value="ECO:0007669"/>
    <property type="project" value="InterPro"/>
</dbReference>
<dbReference type="InterPro" id="IPR002579">
    <property type="entry name" value="Met_Sox_Rdtase_MsrB_dom"/>
</dbReference>
<name>A0A554JDN7_9BACT</name>
<dbReference type="PROSITE" id="PS51790">
    <property type="entry name" value="MSRB"/>
    <property type="match status" value="1"/>
</dbReference>
<dbReference type="InterPro" id="IPR011057">
    <property type="entry name" value="Mss4-like_sf"/>
</dbReference>
<dbReference type="SUPFAM" id="SSF51316">
    <property type="entry name" value="Mss4-like"/>
    <property type="match status" value="1"/>
</dbReference>
<dbReference type="InterPro" id="IPR028427">
    <property type="entry name" value="Met_Sox_Rdtase_MsrB"/>
</dbReference>
<dbReference type="Proteomes" id="UP000316253">
    <property type="component" value="Unassembled WGS sequence"/>
</dbReference>
<comment type="catalytic activity">
    <reaction evidence="3">
        <text>L-methionyl-[protein] + [thioredoxin]-disulfide + H2O = L-methionyl-(R)-S-oxide-[protein] + [thioredoxin]-dithiol</text>
        <dbReference type="Rhea" id="RHEA:24164"/>
        <dbReference type="Rhea" id="RHEA-COMP:10698"/>
        <dbReference type="Rhea" id="RHEA-COMP:10700"/>
        <dbReference type="Rhea" id="RHEA-COMP:12313"/>
        <dbReference type="Rhea" id="RHEA-COMP:12314"/>
        <dbReference type="ChEBI" id="CHEBI:15377"/>
        <dbReference type="ChEBI" id="CHEBI:16044"/>
        <dbReference type="ChEBI" id="CHEBI:29950"/>
        <dbReference type="ChEBI" id="CHEBI:45764"/>
        <dbReference type="ChEBI" id="CHEBI:50058"/>
        <dbReference type="EC" id="1.8.4.12"/>
    </reaction>
</comment>
<dbReference type="GO" id="GO:0033743">
    <property type="term" value="F:peptide-methionine (R)-S-oxide reductase activity"/>
    <property type="evidence" value="ECO:0007669"/>
    <property type="project" value="UniProtKB-EC"/>
</dbReference>
<evidence type="ECO:0000256" key="1">
    <source>
        <dbReference type="ARBA" id="ARBA00012499"/>
    </source>
</evidence>
<evidence type="ECO:0000313" key="6">
    <source>
        <dbReference type="Proteomes" id="UP000316253"/>
    </source>
</evidence>
<protein>
    <recommendedName>
        <fullName evidence="1">peptide-methionine (R)-S-oxide reductase</fullName>
        <ecNumber evidence="1">1.8.4.12</ecNumber>
    </recommendedName>
</protein>
<dbReference type="Gene3D" id="2.170.150.20">
    <property type="entry name" value="Peptide methionine sulfoxide reductase"/>
    <property type="match status" value="1"/>
</dbReference>
<evidence type="ECO:0000259" key="4">
    <source>
        <dbReference type="PROSITE" id="PS51790"/>
    </source>
</evidence>
<dbReference type="EMBL" id="VMFD01000007">
    <property type="protein sequence ID" value="TSC66414.1"/>
    <property type="molecule type" value="Genomic_DNA"/>
</dbReference>
<dbReference type="EC" id="1.8.4.12" evidence="1"/>
<accession>A0A554JDN7</accession>
<comment type="caution">
    <text evidence="5">The sequence shown here is derived from an EMBL/GenBank/DDBJ whole genome shotgun (WGS) entry which is preliminary data.</text>
</comment>
<evidence type="ECO:0000256" key="3">
    <source>
        <dbReference type="ARBA" id="ARBA00048488"/>
    </source>
</evidence>